<dbReference type="AlphaFoldDB" id="K1RRL1"/>
<comment type="caution">
    <text evidence="1">The sequence shown here is derived from an EMBL/GenBank/DDBJ whole genome shotgun (WGS) entry which is preliminary data.</text>
</comment>
<name>K1RRL1_9ZZZZ</name>
<organism evidence="1">
    <name type="scientific">human gut metagenome</name>
    <dbReference type="NCBI Taxonomy" id="408170"/>
    <lineage>
        <taxon>unclassified sequences</taxon>
        <taxon>metagenomes</taxon>
        <taxon>organismal metagenomes</taxon>
    </lineage>
</organism>
<reference evidence="1" key="1">
    <citation type="journal article" date="2013" name="Environ. Microbiol.">
        <title>Microbiota from the distal guts of lean and obese adolescents exhibit partial functional redundancy besides clear differences in community structure.</title>
        <authorList>
            <person name="Ferrer M."/>
            <person name="Ruiz A."/>
            <person name="Lanza F."/>
            <person name="Haange S.B."/>
            <person name="Oberbach A."/>
            <person name="Till H."/>
            <person name="Bargiela R."/>
            <person name="Campoy C."/>
            <person name="Segura M.T."/>
            <person name="Richter M."/>
            <person name="von Bergen M."/>
            <person name="Seifert J."/>
            <person name="Suarez A."/>
        </authorList>
    </citation>
    <scope>NUCLEOTIDE SEQUENCE</scope>
</reference>
<evidence type="ECO:0000313" key="1">
    <source>
        <dbReference type="EMBL" id="EKC44075.1"/>
    </source>
</evidence>
<feature type="non-terminal residue" evidence="1">
    <location>
        <position position="135"/>
    </location>
</feature>
<protein>
    <submittedName>
        <fullName evidence="1">Uncharacterized protein</fullName>
    </submittedName>
</protein>
<gene>
    <name evidence="1" type="ORF">LEA_20827</name>
</gene>
<proteinExistence type="predicted"/>
<sequence length="135" mass="15052">MHMKTKQIITVCLLAAFLAGFGLWSVLRTPDAVSQAERRPLAQRPAFTAAGFLSGKFSDALDDFAADQFPLREQLRTLRSLVSYDVMGQRDVNGVYLSQGYAAKLDFPLNTASVERAADRFRYVYDTYLSGTDTK</sequence>
<dbReference type="EMBL" id="AJWY01014328">
    <property type="protein sequence ID" value="EKC44075.1"/>
    <property type="molecule type" value="Genomic_DNA"/>
</dbReference>
<accession>K1RRL1</accession>